<dbReference type="Proteomes" id="UP000272117">
    <property type="component" value="Unassembled WGS sequence"/>
</dbReference>
<evidence type="ECO:0000313" key="3">
    <source>
        <dbReference type="Proteomes" id="UP000272117"/>
    </source>
</evidence>
<accession>A0A3M9MU90</accession>
<feature type="chain" id="PRO_5018306650" evidence="1">
    <location>
        <begin position="29"/>
        <end position="438"/>
    </location>
</feature>
<evidence type="ECO:0000313" key="2">
    <source>
        <dbReference type="EMBL" id="RNI28747.1"/>
    </source>
</evidence>
<dbReference type="AlphaFoldDB" id="A0A3M9MU90"/>
<proteinExistence type="predicted"/>
<dbReference type="PROSITE" id="PS51257">
    <property type="entry name" value="PROKAR_LIPOPROTEIN"/>
    <property type="match status" value="1"/>
</dbReference>
<sequence>MKSHTMRPFLLSSFIVLGCLNLAVPASAQSAEPAKKARKAAAVRENDEVQVINGTLTTKGGKGETVYITTDDNGLRLKLITQGTVTVANDEQSISGLSEGGRFEFSRQEKSAPEHKVVLENKAGKLEGKYWVDGEIQDYASAGQAWLAKYLPEMVSKTGLGAEARAERLFQEGGAKKVLSYTGSMEAGSGRTKMYKYLIGRNDLKPDDMRLLIDQVSQGKTSDYEAASILTKIPGNLLADSETAEAYAAASTSVSSDYEKGRILKHLLQQEKLSDKALDKVAEALVTINSDYEKVKLLNTLSTRSNLSEKQFELAMKSLQSVSSDYERTKGLGSLMRHEQQVVRYFDKVLPLINTINSDYEKTKAYSHLLGNSNLGSGQYLPLLKASEGIGSDYEKAKLLRKMALQLPKDDKKIREAYSQAAKTVGSKYEYEKVMAAY</sequence>
<keyword evidence="3" id="KW-1185">Reference proteome</keyword>
<dbReference type="EMBL" id="RJJD01000004">
    <property type="protein sequence ID" value="RNI28747.1"/>
    <property type="molecule type" value="Genomic_DNA"/>
</dbReference>
<gene>
    <name evidence="2" type="ORF">EFB08_08950</name>
</gene>
<feature type="signal peptide" evidence="1">
    <location>
        <begin position="1"/>
        <end position="28"/>
    </location>
</feature>
<organism evidence="2 3">
    <name type="scientific">Rufibacter latericius</name>
    <dbReference type="NCBI Taxonomy" id="2487040"/>
    <lineage>
        <taxon>Bacteria</taxon>
        <taxon>Pseudomonadati</taxon>
        <taxon>Bacteroidota</taxon>
        <taxon>Cytophagia</taxon>
        <taxon>Cytophagales</taxon>
        <taxon>Hymenobacteraceae</taxon>
        <taxon>Rufibacter</taxon>
    </lineage>
</organism>
<evidence type="ECO:0000256" key="1">
    <source>
        <dbReference type="SAM" id="SignalP"/>
    </source>
</evidence>
<protein>
    <submittedName>
        <fullName evidence="2">Uncharacterized protein</fullName>
    </submittedName>
</protein>
<reference evidence="2 3" key="1">
    <citation type="submission" date="2018-11" db="EMBL/GenBank/DDBJ databases">
        <title>Rufibacter latericius sp. nov., isolated from water in Baiyang Lake.</title>
        <authorList>
            <person name="Yang Y."/>
        </authorList>
    </citation>
    <scope>NUCLEOTIDE SEQUENCE [LARGE SCALE GENOMIC DNA]</scope>
    <source>
        <strain evidence="2 3">R-22-1c-1</strain>
    </source>
</reference>
<keyword evidence="1" id="KW-0732">Signal</keyword>
<name>A0A3M9MU90_9BACT</name>
<comment type="caution">
    <text evidence="2">The sequence shown here is derived from an EMBL/GenBank/DDBJ whole genome shotgun (WGS) entry which is preliminary data.</text>
</comment>